<dbReference type="PROSITE" id="PS00853">
    <property type="entry name" value="BETA_ELIM_LYASE"/>
    <property type="match status" value="1"/>
</dbReference>
<evidence type="ECO:0000313" key="8">
    <source>
        <dbReference type="EMBL" id="KCZ90899.1"/>
    </source>
</evidence>
<dbReference type="AlphaFoldDB" id="A0A059FJU2"/>
<comment type="subunit">
    <text evidence="3">Homotetramer.</text>
</comment>
<dbReference type="InterPro" id="IPR015422">
    <property type="entry name" value="PyrdxlP-dep_Trfase_small"/>
</dbReference>
<protein>
    <submittedName>
        <fullName evidence="8">Tryptophanase/L-cysteine desulfhydrase, PLP-dependent</fullName>
        <ecNumber evidence="8">4.1.99.1</ecNumber>
    </submittedName>
</protein>
<dbReference type="InterPro" id="IPR001597">
    <property type="entry name" value="ArAA_b-elim_lyase/Thr_aldolase"/>
</dbReference>
<comment type="similarity">
    <text evidence="2">Belongs to the beta-eliminating lyase family.</text>
</comment>
<keyword evidence="9" id="KW-1185">Reference proteome</keyword>
<feature type="domain" description="Aromatic amino acid beta-eliminating lyase/threonine aldolase" evidence="7">
    <location>
        <begin position="46"/>
        <end position="419"/>
    </location>
</feature>
<accession>A0A059FJU2</accession>
<comment type="cofactor">
    <cofactor evidence="1 6">
        <name>pyridoxal 5'-phosphate</name>
        <dbReference type="ChEBI" id="CHEBI:597326"/>
    </cofactor>
</comment>
<comment type="caution">
    <text evidence="8">The sequence shown here is derived from an EMBL/GenBank/DDBJ whole genome shotgun (WGS) entry which is preliminary data.</text>
</comment>
<evidence type="ECO:0000256" key="6">
    <source>
        <dbReference type="PIRSR" id="PIRSR611166-50"/>
    </source>
</evidence>
<dbReference type="STRING" id="1280952.HJA_00135"/>
<evidence type="ECO:0000256" key="1">
    <source>
        <dbReference type="ARBA" id="ARBA00001933"/>
    </source>
</evidence>
<evidence type="ECO:0000256" key="2">
    <source>
        <dbReference type="ARBA" id="ARBA00009721"/>
    </source>
</evidence>
<dbReference type="PANTHER" id="PTHR32325">
    <property type="entry name" value="BETA-ELIMINATING LYASE-LIKE PROTEIN-RELATED"/>
    <property type="match status" value="1"/>
</dbReference>
<dbReference type="Pfam" id="PF01212">
    <property type="entry name" value="Beta_elim_lyase"/>
    <property type="match status" value="1"/>
</dbReference>
<gene>
    <name evidence="8" type="primary">tnaA</name>
    <name evidence="8" type="ORF">HJA_00135</name>
</gene>
<dbReference type="EC" id="4.1.99.1" evidence="8"/>
<dbReference type="RefSeq" id="WP_035576798.1">
    <property type="nucleotide sequence ID" value="NZ_ARYJ01000001.1"/>
</dbReference>
<evidence type="ECO:0000259" key="7">
    <source>
        <dbReference type="Pfam" id="PF01212"/>
    </source>
</evidence>
<evidence type="ECO:0000313" key="9">
    <source>
        <dbReference type="Proteomes" id="UP000024816"/>
    </source>
</evidence>
<dbReference type="SUPFAM" id="SSF53383">
    <property type="entry name" value="PLP-dependent transferases"/>
    <property type="match status" value="1"/>
</dbReference>
<dbReference type="Proteomes" id="UP000024816">
    <property type="component" value="Unassembled WGS sequence"/>
</dbReference>
<dbReference type="Gene3D" id="3.40.640.10">
    <property type="entry name" value="Type I PLP-dependent aspartate aminotransferase-like (Major domain)"/>
    <property type="match status" value="1"/>
</dbReference>
<organism evidence="8 9">
    <name type="scientific">Hyphomonas jannaschiana VP2</name>
    <dbReference type="NCBI Taxonomy" id="1280952"/>
    <lineage>
        <taxon>Bacteria</taxon>
        <taxon>Pseudomonadati</taxon>
        <taxon>Pseudomonadota</taxon>
        <taxon>Alphaproteobacteria</taxon>
        <taxon>Hyphomonadales</taxon>
        <taxon>Hyphomonadaceae</taxon>
        <taxon>Hyphomonas</taxon>
    </lineage>
</organism>
<dbReference type="OrthoDB" id="9764079at2"/>
<keyword evidence="4 6" id="KW-0663">Pyridoxal phosphate</keyword>
<dbReference type="PANTHER" id="PTHR32325:SF4">
    <property type="entry name" value="TRYPTOPHANASE"/>
    <property type="match status" value="1"/>
</dbReference>
<dbReference type="NCBIfam" id="NF009709">
    <property type="entry name" value="PRK13238.1"/>
    <property type="match status" value="1"/>
</dbReference>
<dbReference type="eggNOG" id="COG3033">
    <property type="taxonomic scope" value="Bacteria"/>
</dbReference>
<feature type="modified residue" description="N6-(pyridoxal phosphate)lysine" evidence="6">
    <location>
        <position position="256"/>
    </location>
</feature>
<keyword evidence="5 8" id="KW-0456">Lyase</keyword>
<dbReference type="GO" id="GO:0009034">
    <property type="term" value="F:tryptophanase activity"/>
    <property type="evidence" value="ECO:0007669"/>
    <property type="project" value="UniProtKB-EC"/>
</dbReference>
<sequence>MKTIIEPFRIKSVEPIRMTTREERADLLKAAKYNLFKLHSDDVIIDLLTDSGTSAMSAAQWGAVMTGDESYAGAPSFYRFEAAVRDLMDFKHIIPTHQGRAAEHLLFNLIAKPGHIIPSNTHFDTTRGNIEAAGAEAVDLPVAEGKVPSLDHPFKGNMDLEALEALLREKRDSVPAVMMTITNNAGGGQPASLENIRAAAQIAQHYRKPFFIDGCRFAENAWFIKLREPGQQDRSIKAIIHDIFEVADGMTMSAKKDAFANIGGWLALRDDALAERARTLLIQTEGFPTYGGLAGRDLDAIAQGLSEIIDEDYLRYRVRTNAYIAEKLDAMGVPVVKPAGGHAVFVDARAFLPHIPPLEYPGQALACALYEMGGIRGCEIGTVMFGRKPDGSEEPARMDLVRLAMPRRVYTQSHADYIVEVFEELAASKDHLRGLKIVKEPPMMRHFTSEFEPL</sequence>
<name>A0A059FJU2_9PROT</name>
<dbReference type="Gene3D" id="3.90.1150.10">
    <property type="entry name" value="Aspartate Aminotransferase, domain 1"/>
    <property type="match status" value="1"/>
</dbReference>
<proteinExistence type="inferred from homology"/>
<dbReference type="InterPro" id="IPR018176">
    <property type="entry name" value="Tryptophanase_CS"/>
</dbReference>
<dbReference type="PIRSF" id="PIRSF001386">
    <property type="entry name" value="Trpase"/>
    <property type="match status" value="1"/>
</dbReference>
<dbReference type="EMBL" id="ARYJ01000001">
    <property type="protein sequence ID" value="KCZ90899.1"/>
    <property type="molecule type" value="Genomic_DNA"/>
</dbReference>
<evidence type="ECO:0000256" key="5">
    <source>
        <dbReference type="ARBA" id="ARBA00023239"/>
    </source>
</evidence>
<evidence type="ECO:0000256" key="4">
    <source>
        <dbReference type="ARBA" id="ARBA00022898"/>
    </source>
</evidence>
<dbReference type="PATRIC" id="fig|1280952.3.peg.27"/>
<dbReference type="InterPro" id="IPR015424">
    <property type="entry name" value="PyrdxlP-dep_Trfase"/>
</dbReference>
<evidence type="ECO:0000256" key="3">
    <source>
        <dbReference type="ARBA" id="ARBA00011881"/>
    </source>
</evidence>
<dbReference type="InterPro" id="IPR015421">
    <property type="entry name" value="PyrdxlP-dep_Trfase_major"/>
</dbReference>
<reference evidence="8 9" key="1">
    <citation type="journal article" date="2014" name="Antonie Van Leeuwenhoek">
        <title>Hyphomonas beringensis sp. nov. and Hyphomonas chukchiensis sp. nov., isolated from surface seawater of the Bering Sea and Chukchi Sea.</title>
        <authorList>
            <person name="Li C."/>
            <person name="Lai Q."/>
            <person name="Li G."/>
            <person name="Dong C."/>
            <person name="Wang J."/>
            <person name="Liao Y."/>
            <person name="Shao Z."/>
        </authorList>
    </citation>
    <scope>NUCLEOTIDE SEQUENCE [LARGE SCALE GENOMIC DNA]</scope>
    <source>
        <strain evidence="8 9">VP2</strain>
    </source>
</reference>
<dbReference type="InterPro" id="IPR011166">
    <property type="entry name" value="Beta-eliminating_lyase"/>
</dbReference>